<evidence type="ECO:0000313" key="1">
    <source>
        <dbReference type="EMBL" id="PAK21259.1"/>
    </source>
</evidence>
<dbReference type="OrthoDB" id="9807664at2"/>
<organism evidence="1 2">
    <name type="scientific">Mycoplasmopsis agassizii</name>
    <dbReference type="NCBI Taxonomy" id="33922"/>
    <lineage>
        <taxon>Bacteria</taxon>
        <taxon>Bacillati</taxon>
        <taxon>Mycoplasmatota</taxon>
        <taxon>Mycoplasmoidales</taxon>
        <taxon>Metamycoplasmataceae</taxon>
        <taxon>Mycoplasmopsis</taxon>
    </lineage>
</organism>
<dbReference type="AlphaFoldDB" id="A0A269TIG7"/>
<evidence type="ECO:0000313" key="2">
    <source>
        <dbReference type="Proteomes" id="UP000216943"/>
    </source>
</evidence>
<dbReference type="EMBL" id="NQNY01000008">
    <property type="protein sequence ID" value="PAK21259.1"/>
    <property type="molecule type" value="Genomic_DNA"/>
</dbReference>
<proteinExistence type="predicted"/>
<reference evidence="2" key="1">
    <citation type="submission" date="2017-08" db="EMBL/GenBank/DDBJ databases">
        <authorList>
            <person name="Alvarez-Ponce D."/>
            <person name="Weitzman C.L."/>
            <person name="Tillett R.L."/>
            <person name="Sandmeier F.C."/>
            <person name="Tracy C.R."/>
        </authorList>
    </citation>
    <scope>NUCLEOTIDE SEQUENCE [LARGE SCALE GENOMIC DNA]</scope>
    <source>
        <strain evidence="2">723</strain>
    </source>
</reference>
<gene>
    <name evidence="1" type="ORF">CJJ23_02835</name>
</gene>
<dbReference type="Proteomes" id="UP000216943">
    <property type="component" value="Unassembled WGS sequence"/>
</dbReference>
<protein>
    <submittedName>
        <fullName evidence="1">Uncharacterized protein</fullName>
    </submittedName>
</protein>
<name>A0A269TIG7_9BACT</name>
<comment type="caution">
    <text evidence="1">The sequence shown here is derived from an EMBL/GenBank/DDBJ whole genome shotgun (WGS) entry which is preliminary data.</text>
</comment>
<sequence length="188" mass="22063">MPAIKLILECEINNKKYDISNGTFNEIETLNNYFQQLKDSEWKKYIEINDELKILINSFYKGLENRSPINLNDEEKNKLNIYLALSSLIKEDEFKLINNAFLNKEKIENLLIYIEPIIDNKNEDLINSIELVIETSKTKYCRNDDISKKLIINLSSSDIQNIPNGEFNFIECPFHKHKLKTLKISEVT</sequence>
<dbReference type="RefSeq" id="WP_095334853.1">
    <property type="nucleotide sequence ID" value="NZ_NQNY01000008.1"/>
</dbReference>
<accession>A0A269TIG7</accession>